<proteinExistence type="predicted"/>
<feature type="transmembrane region" description="Helical" evidence="7">
    <location>
        <begin position="488"/>
        <end position="506"/>
    </location>
</feature>
<accession>A0ABY8IQE5</accession>
<evidence type="ECO:0000256" key="3">
    <source>
        <dbReference type="ARBA" id="ARBA00022475"/>
    </source>
</evidence>
<name>A0ABY8IQE5_9HYPH</name>
<dbReference type="InterPro" id="IPR020846">
    <property type="entry name" value="MFS_dom"/>
</dbReference>
<evidence type="ECO:0000313" key="9">
    <source>
        <dbReference type="EMBL" id="WFS25892.1"/>
    </source>
</evidence>
<evidence type="ECO:0000256" key="1">
    <source>
        <dbReference type="ARBA" id="ARBA00004651"/>
    </source>
</evidence>
<dbReference type="Proteomes" id="UP000318939">
    <property type="component" value="Plasmid unnamed1"/>
</dbReference>
<feature type="transmembrane region" description="Helical" evidence="7">
    <location>
        <begin position="241"/>
        <end position="259"/>
    </location>
</feature>
<evidence type="ECO:0000256" key="2">
    <source>
        <dbReference type="ARBA" id="ARBA00022448"/>
    </source>
</evidence>
<evidence type="ECO:0000256" key="4">
    <source>
        <dbReference type="ARBA" id="ARBA00022692"/>
    </source>
</evidence>
<dbReference type="Gene3D" id="1.20.1720.10">
    <property type="entry name" value="Multidrug resistance protein D"/>
    <property type="match status" value="1"/>
</dbReference>
<organism evidence="9 10">
    <name type="scientific">Rhizobium rhododendri</name>
    <dbReference type="NCBI Taxonomy" id="2506430"/>
    <lineage>
        <taxon>Bacteria</taxon>
        <taxon>Pseudomonadati</taxon>
        <taxon>Pseudomonadota</taxon>
        <taxon>Alphaproteobacteria</taxon>
        <taxon>Hyphomicrobiales</taxon>
        <taxon>Rhizobiaceae</taxon>
        <taxon>Rhizobium/Agrobacterium group</taxon>
        <taxon>Rhizobium</taxon>
    </lineage>
</organism>
<reference evidence="9 10" key="1">
    <citation type="journal article" date="2019" name="Phytopathology">
        <title>A Novel Group of Rhizobium tumorigenes-Like Agrobacteria Associated with Crown Gall Disease of Rhododendron and Blueberry.</title>
        <authorList>
            <person name="Kuzmanovic N."/>
            <person name="Behrens P."/>
            <person name="Idczak E."/>
            <person name="Wagner S."/>
            <person name="Gotz M."/>
            <person name="Sproer C."/>
            <person name="Bunk B."/>
            <person name="Overmann J."/>
            <person name="Smalla K."/>
        </authorList>
    </citation>
    <scope>NUCLEOTIDE SEQUENCE [LARGE SCALE GENOMIC DNA]</scope>
    <source>
        <strain evidence="10">rho-6.2</strain>
    </source>
</reference>
<feature type="transmembrane region" description="Helical" evidence="7">
    <location>
        <begin position="60"/>
        <end position="80"/>
    </location>
</feature>
<feature type="transmembrane region" description="Helical" evidence="7">
    <location>
        <begin position="20"/>
        <end position="40"/>
    </location>
</feature>
<evidence type="ECO:0000259" key="8">
    <source>
        <dbReference type="PROSITE" id="PS50850"/>
    </source>
</evidence>
<dbReference type="Pfam" id="PF07690">
    <property type="entry name" value="MFS_1"/>
    <property type="match status" value="1"/>
</dbReference>
<protein>
    <submittedName>
        <fullName evidence="9">DHA2 family efflux MFS transporter permease subunit</fullName>
    </submittedName>
</protein>
<dbReference type="SUPFAM" id="SSF103473">
    <property type="entry name" value="MFS general substrate transporter"/>
    <property type="match status" value="1"/>
</dbReference>
<evidence type="ECO:0000313" key="10">
    <source>
        <dbReference type="Proteomes" id="UP000318939"/>
    </source>
</evidence>
<feature type="transmembrane region" description="Helical" evidence="7">
    <location>
        <begin position="344"/>
        <end position="366"/>
    </location>
</feature>
<feature type="transmembrane region" description="Helical" evidence="7">
    <location>
        <begin position="89"/>
        <end position="112"/>
    </location>
</feature>
<feature type="transmembrane region" description="Helical" evidence="7">
    <location>
        <begin position="175"/>
        <end position="198"/>
    </location>
</feature>
<dbReference type="PANTHER" id="PTHR23501:SF51">
    <property type="entry name" value="MULTIDRUG RESISTANCE PROTEIN B"/>
    <property type="match status" value="1"/>
</dbReference>
<keyword evidence="2" id="KW-0813">Transport</keyword>
<comment type="subcellular location">
    <subcellularLocation>
        <location evidence="1">Cell membrane</location>
        <topology evidence="1">Multi-pass membrane protein</topology>
    </subcellularLocation>
</comment>
<keyword evidence="5 7" id="KW-1133">Transmembrane helix</keyword>
<keyword evidence="3" id="KW-1003">Cell membrane</keyword>
<evidence type="ECO:0000256" key="7">
    <source>
        <dbReference type="SAM" id="Phobius"/>
    </source>
</evidence>
<reference evidence="9 10" key="2">
    <citation type="journal article" date="2023" name="MicrobiologyOpen">
        <title>Genomics of the tumorigenes clade of the family Rhizobiaceae and description of Rhizobium rhododendri sp. nov.</title>
        <authorList>
            <person name="Kuzmanovic N."/>
            <person name="diCenzo G.C."/>
            <person name="Bunk B."/>
            <person name="Sproeer C."/>
            <person name="Fruehling A."/>
            <person name="Neumann-Schaal M."/>
            <person name="Overmann J."/>
            <person name="Smalla K."/>
        </authorList>
    </citation>
    <scope>NUCLEOTIDE SEQUENCE [LARGE SCALE GENOMIC DNA]</scope>
    <source>
        <strain evidence="10">rho-6.2</strain>
        <plasmid evidence="9 10">unnamed1</plasmid>
    </source>
</reference>
<dbReference type="InterPro" id="IPR004638">
    <property type="entry name" value="EmrB-like"/>
</dbReference>
<dbReference type="CDD" id="cd17503">
    <property type="entry name" value="MFS_LmrB_MDR_like"/>
    <property type="match status" value="1"/>
</dbReference>
<sequence>MSPTKLEGGNNSPKKADAAAWTAVTAGIVGALMATLDVSITNSALPQIQGEIGTSGSEGTWIVTAYLVAEIVMIPLSGWFTNLLGLRRFLLVMTSLFICFSMVCGFSTSLGMMVAGRAGQGFTGGAMIPTAMTIIAQRLPANQQSIGVALFGITAIMGPIAGPVLGGWLTENASWHYAFFLNLPVGVGLLMLLTLGLPSSRTNLELLLEADWLGIVGLSMFLGCLTVVLEDGQRESWFESSLIVLLTGVALGGFCMLVLGQLTADRPVIRLSILFQRSFGSVVLMAVVTGASLYGITYLIPQFLARISGYNALQSGMVVLISGLPMLAIIPFFPLLIRTLDLRIAIAFGLVCYSVSCYLDTSLTAATNGGDFGFSQLLRGLGQTFTLVFLNQAMTSSVPREQAQDAAGIYTAARNLGGSIGLAVIGLMLDRQTSVHTQRLMERVTANSVIAQERIHQSGSDPQSVQLAIVNIFQVIKREAAVMAFNDMFYFFAIALLVIFPLVFILRPIQRGPAVAMPQH</sequence>
<feature type="transmembrane region" description="Helical" evidence="7">
    <location>
        <begin position="210"/>
        <end position="229"/>
    </location>
</feature>
<feature type="transmembrane region" description="Helical" evidence="7">
    <location>
        <begin position="312"/>
        <end position="337"/>
    </location>
</feature>
<dbReference type="PROSITE" id="PS50850">
    <property type="entry name" value="MFS"/>
    <property type="match status" value="1"/>
</dbReference>
<gene>
    <name evidence="9" type="ORF">PR018_20450</name>
</gene>
<dbReference type="InterPro" id="IPR036259">
    <property type="entry name" value="MFS_trans_sf"/>
</dbReference>
<feature type="transmembrane region" description="Helical" evidence="7">
    <location>
        <begin position="279"/>
        <end position="300"/>
    </location>
</feature>
<dbReference type="NCBIfam" id="TIGR00711">
    <property type="entry name" value="efflux_EmrB"/>
    <property type="match status" value="1"/>
</dbReference>
<feature type="domain" description="Major facilitator superfamily (MFS) profile" evidence="8">
    <location>
        <begin position="23"/>
        <end position="511"/>
    </location>
</feature>
<geneLocation type="plasmid" evidence="9 10">
    <name>unnamed1</name>
</geneLocation>
<dbReference type="Gene3D" id="1.20.1250.20">
    <property type="entry name" value="MFS general substrate transporter like domains"/>
    <property type="match status" value="1"/>
</dbReference>
<keyword evidence="6 7" id="KW-0472">Membrane</keyword>
<dbReference type="PANTHER" id="PTHR23501">
    <property type="entry name" value="MAJOR FACILITATOR SUPERFAMILY"/>
    <property type="match status" value="1"/>
</dbReference>
<feature type="transmembrane region" description="Helical" evidence="7">
    <location>
        <begin position="148"/>
        <end position="169"/>
    </location>
</feature>
<dbReference type="RefSeq" id="WP_279621459.1">
    <property type="nucleotide sequence ID" value="NZ_CP117268.1"/>
</dbReference>
<evidence type="ECO:0000256" key="5">
    <source>
        <dbReference type="ARBA" id="ARBA00022989"/>
    </source>
</evidence>
<dbReference type="EMBL" id="CP117268">
    <property type="protein sequence ID" value="WFS25892.1"/>
    <property type="molecule type" value="Genomic_DNA"/>
</dbReference>
<keyword evidence="9" id="KW-0614">Plasmid</keyword>
<keyword evidence="10" id="KW-1185">Reference proteome</keyword>
<dbReference type="InterPro" id="IPR011701">
    <property type="entry name" value="MFS"/>
</dbReference>
<keyword evidence="4 7" id="KW-0812">Transmembrane</keyword>
<evidence type="ECO:0000256" key="6">
    <source>
        <dbReference type="ARBA" id="ARBA00023136"/>
    </source>
</evidence>